<feature type="coiled-coil region" evidence="1">
    <location>
        <begin position="15"/>
        <end position="49"/>
    </location>
</feature>
<dbReference type="Pfam" id="PF10097">
    <property type="entry name" value="DUF2335"/>
    <property type="match status" value="1"/>
</dbReference>
<dbReference type="Proteomes" id="UP000546464">
    <property type="component" value="Unassembled WGS sequence"/>
</dbReference>
<feature type="transmembrane region" description="Helical" evidence="2">
    <location>
        <begin position="133"/>
        <end position="151"/>
    </location>
</feature>
<evidence type="ECO:0000313" key="3">
    <source>
        <dbReference type="EMBL" id="MBC2594572.1"/>
    </source>
</evidence>
<gene>
    <name evidence="3" type="ORF">H5P28_09905</name>
</gene>
<evidence type="ECO:0000313" key="4">
    <source>
        <dbReference type="Proteomes" id="UP000546464"/>
    </source>
</evidence>
<keyword evidence="2" id="KW-0472">Membrane</keyword>
<name>A0A842HDQ7_9BACT</name>
<sequence>MASRLQRQKQKEREKEELNSLNLSQTAEIKQVKQRLSNIEAGLVKIQQTKLTLHSGPLPPPEQTEAYERMHPGFIDRSLKMAEREQELQHRHIKRGQVFEFIDKITIKSIGGVIVLALVGFGIYFVFDGKEKTGLFTLITGALVPIIAAVLKIGMSSERKKPQ</sequence>
<evidence type="ECO:0000256" key="2">
    <source>
        <dbReference type="SAM" id="Phobius"/>
    </source>
</evidence>
<evidence type="ECO:0000256" key="1">
    <source>
        <dbReference type="SAM" id="Coils"/>
    </source>
</evidence>
<keyword evidence="2" id="KW-1133">Transmembrane helix</keyword>
<reference evidence="3 4" key="1">
    <citation type="submission" date="2020-07" db="EMBL/GenBank/DDBJ databases">
        <authorList>
            <person name="Feng X."/>
        </authorList>
    </citation>
    <scope>NUCLEOTIDE SEQUENCE [LARGE SCALE GENOMIC DNA]</scope>
    <source>
        <strain evidence="3 4">JCM31066</strain>
    </source>
</reference>
<protein>
    <submittedName>
        <fullName evidence="3">DUF2335 domain-containing protein</fullName>
    </submittedName>
</protein>
<comment type="caution">
    <text evidence="3">The sequence shown here is derived from an EMBL/GenBank/DDBJ whole genome shotgun (WGS) entry which is preliminary data.</text>
</comment>
<dbReference type="AlphaFoldDB" id="A0A842HDQ7"/>
<dbReference type="EMBL" id="JACHVB010000025">
    <property type="protein sequence ID" value="MBC2594572.1"/>
    <property type="molecule type" value="Genomic_DNA"/>
</dbReference>
<dbReference type="InterPro" id="IPR019284">
    <property type="entry name" value="RP532"/>
</dbReference>
<accession>A0A842HDQ7</accession>
<proteinExistence type="predicted"/>
<organism evidence="3 4">
    <name type="scientific">Ruficoccus amylovorans</name>
    <dbReference type="NCBI Taxonomy" id="1804625"/>
    <lineage>
        <taxon>Bacteria</taxon>
        <taxon>Pseudomonadati</taxon>
        <taxon>Verrucomicrobiota</taxon>
        <taxon>Opitutia</taxon>
        <taxon>Puniceicoccales</taxon>
        <taxon>Cerasicoccaceae</taxon>
        <taxon>Ruficoccus</taxon>
    </lineage>
</organism>
<dbReference type="RefSeq" id="WP_185675553.1">
    <property type="nucleotide sequence ID" value="NZ_JACHVB010000025.1"/>
</dbReference>
<keyword evidence="1" id="KW-0175">Coiled coil</keyword>
<feature type="transmembrane region" description="Helical" evidence="2">
    <location>
        <begin position="105"/>
        <end position="127"/>
    </location>
</feature>
<keyword evidence="4" id="KW-1185">Reference proteome</keyword>
<keyword evidence="2" id="KW-0812">Transmembrane</keyword>